<keyword evidence="6 9" id="KW-0186">Copper</keyword>
<evidence type="ECO:0000256" key="8">
    <source>
        <dbReference type="ARBA" id="ARBA00049204"/>
    </source>
</evidence>
<keyword evidence="3 9" id="KW-0862">Zinc</keyword>
<evidence type="ECO:0000259" key="10">
    <source>
        <dbReference type="Pfam" id="PF00080"/>
    </source>
</evidence>
<dbReference type="PANTHER" id="PTHR10003">
    <property type="entry name" value="SUPEROXIDE DISMUTASE CU-ZN -RELATED"/>
    <property type="match status" value="1"/>
</dbReference>
<evidence type="ECO:0000256" key="1">
    <source>
        <dbReference type="ARBA" id="ARBA00010457"/>
    </source>
</evidence>
<dbReference type="GO" id="GO:0005507">
    <property type="term" value="F:copper ion binding"/>
    <property type="evidence" value="ECO:0007669"/>
    <property type="project" value="InterPro"/>
</dbReference>
<dbReference type="Pfam" id="PF00080">
    <property type="entry name" value="Sod_Cu"/>
    <property type="match status" value="1"/>
</dbReference>
<protein>
    <recommendedName>
        <fullName evidence="9">Superoxide dismutase [Cu-Zn]</fullName>
        <ecNumber evidence="9">1.15.1.1</ecNumber>
    </recommendedName>
</protein>
<evidence type="ECO:0000313" key="12">
    <source>
        <dbReference type="Proteomes" id="UP000747542"/>
    </source>
</evidence>
<dbReference type="Proteomes" id="UP000747542">
    <property type="component" value="Unassembled WGS sequence"/>
</dbReference>
<comment type="caution">
    <text evidence="11">The sequence shown here is derived from an EMBL/GenBank/DDBJ whole genome shotgun (WGS) entry which is preliminary data.</text>
</comment>
<dbReference type="SUPFAM" id="SSF49329">
    <property type="entry name" value="Cu,Zn superoxide dismutase-like"/>
    <property type="match status" value="1"/>
</dbReference>
<gene>
    <name evidence="11" type="primary">Sodc-L3</name>
    <name evidence="11" type="ORF">Hamer_G013295</name>
</gene>
<dbReference type="EC" id="1.15.1.1" evidence="9"/>
<evidence type="ECO:0000256" key="4">
    <source>
        <dbReference type="ARBA" id="ARBA00022862"/>
    </source>
</evidence>
<comment type="cofactor">
    <cofactor evidence="9">
        <name>Cu cation</name>
        <dbReference type="ChEBI" id="CHEBI:23378"/>
    </cofactor>
    <text evidence="9">Binds 1 copper ion per subunit.</text>
</comment>
<keyword evidence="2 9" id="KW-0479">Metal-binding</keyword>
<keyword evidence="4" id="KW-0049">Antioxidant</keyword>
<dbReference type="PROSITE" id="PS00332">
    <property type="entry name" value="SOD_CU_ZN_2"/>
    <property type="match status" value="1"/>
</dbReference>
<evidence type="ECO:0000256" key="9">
    <source>
        <dbReference type="RuleBase" id="RU000393"/>
    </source>
</evidence>
<dbReference type="PROSITE" id="PS00087">
    <property type="entry name" value="SOD_CU_ZN_1"/>
    <property type="match status" value="1"/>
</dbReference>
<keyword evidence="12" id="KW-1185">Reference proteome</keyword>
<dbReference type="CDD" id="cd00305">
    <property type="entry name" value="Cu-Zn_Superoxide_Dismutase"/>
    <property type="match status" value="1"/>
</dbReference>
<evidence type="ECO:0000256" key="2">
    <source>
        <dbReference type="ARBA" id="ARBA00022723"/>
    </source>
</evidence>
<evidence type="ECO:0000256" key="7">
    <source>
        <dbReference type="ARBA" id="ARBA00023157"/>
    </source>
</evidence>
<comment type="similarity">
    <text evidence="1 9">Belongs to the Cu-Zn superoxide dismutase family.</text>
</comment>
<comment type="catalytic activity">
    <reaction evidence="8 9">
        <text>2 superoxide + 2 H(+) = H2O2 + O2</text>
        <dbReference type="Rhea" id="RHEA:20696"/>
        <dbReference type="ChEBI" id="CHEBI:15378"/>
        <dbReference type="ChEBI" id="CHEBI:15379"/>
        <dbReference type="ChEBI" id="CHEBI:16240"/>
        <dbReference type="ChEBI" id="CHEBI:18421"/>
        <dbReference type="EC" id="1.15.1.1"/>
    </reaction>
</comment>
<dbReference type="InterPro" id="IPR024134">
    <property type="entry name" value="SOD_Cu/Zn_/chaperone"/>
</dbReference>
<feature type="domain" description="Superoxide dismutase copper/zinc binding" evidence="10">
    <location>
        <begin position="77"/>
        <end position="213"/>
    </location>
</feature>
<dbReference type="AlphaFoldDB" id="A0A8J5KK91"/>
<keyword evidence="5 9" id="KW-0560">Oxidoreductase</keyword>
<dbReference type="PRINTS" id="PR00068">
    <property type="entry name" value="CUZNDISMTASE"/>
</dbReference>
<dbReference type="InterPro" id="IPR001424">
    <property type="entry name" value="SOD_Cu_Zn_dom"/>
</dbReference>
<name>A0A8J5KK91_HOMAM</name>
<sequence>MVGVGMAVPSSTRNERQVVYTNHYPSLLYIDSADGSTQLNTRTSSSDTSDIIQIIIHPYSPNPPPPRKAVAVLEGSVEGTLVLTQDTPPTGATRVEGTITGLTPGLHGFHVHQFGDLSGGCGTAGGHYNPFRRNHGHPDNLQRHVGDLGNILADNNGTAYVNITDELVTLVGPRAVVGRAVVVHAGEDDVGLGGDAESLKTGNAGGRVGCGVIGYA</sequence>
<comment type="function">
    <text evidence="9">Destroys radicals which are normally produced within the cells and which are toxic to biological systems.</text>
</comment>
<accession>A0A8J5KK91</accession>
<dbReference type="EMBL" id="JAHLQT010015640">
    <property type="protein sequence ID" value="KAG7169674.1"/>
    <property type="molecule type" value="Genomic_DNA"/>
</dbReference>
<dbReference type="FunFam" id="2.60.40.200:FF:000003">
    <property type="entry name" value="Superoxide dismutase [Cu-Zn], chloroplastic"/>
    <property type="match status" value="1"/>
</dbReference>
<evidence type="ECO:0000313" key="11">
    <source>
        <dbReference type="EMBL" id="KAG7169674.1"/>
    </source>
</evidence>
<keyword evidence="7" id="KW-1015">Disulfide bond</keyword>
<organism evidence="11 12">
    <name type="scientific">Homarus americanus</name>
    <name type="common">American lobster</name>
    <dbReference type="NCBI Taxonomy" id="6706"/>
    <lineage>
        <taxon>Eukaryota</taxon>
        <taxon>Metazoa</taxon>
        <taxon>Ecdysozoa</taxon>
        <taxon>Arthropoda</taxon>
        <taxon>Crustacea</taxon>
        <taxon>Multicrustacea</taxon>
        <taxon>Malacostraca</taxon>
        <taxon>Eumalacostraca</taxon>
        <taxon>Eucarida</taxon>
        <taxon>Decapoda</taxon>
        <taxon>Pleocyemata</taxon>
        <taxon>Astacidea</taxon>
        <taxon>Nephropoidea</taxon>
        <taxon>Nephropidae</taxon>
        <taxon>Homarus</taxon>
    </lineage>
</organism>
<dbReference type="Gene3D" id="2.60.40.200">
    <property type="entry name" value="Superoxide dismutase, copper/zinc binding domain"/>
    <property type="match status" value="1"/>
</dbReference>
<dbReference type="InterPro" id="IPR036423">
    <property type="entry name" value="SOD-like_Cu/Zn_dom_sf"/>
</dbReference>
<dbReference type="InterPro" id="IPR018152">
    <property type="entry name" value="SOD_Cu/Zn_BS"/>
</dbReference>
<evidence type="ECO:0000256" key="3">
    <source>
        <dbReference type="ARBA" id="ARBA00022833"/>
    </source>
</evidence>
<reference evidence="11" key="1">
    <citation type="journal article" date="2021" name="Sci. Adv.">
        <title>The American lobster genome reveals insights on longevity, neural, and immune adaptations.</title>
        <authorList>
            <person name="Polinski J.M."/>
            <person name="Zimin A.V."/>
            <person name="Clark K.F."/>
            <person name="Kohn A.B."/>
            <person name="Sadowski N."/>
            <person name="Timp W."/>
            <person name="Ptitsyn A."/>
            <person name="Khanna P."/>
            <person name="Romanova D.Y."/>
            <person name="Williams P."/>
            <person name="Greenwood S.J."/>
            <person name="Moroz L.L."/>
            <person name="Walt D.R."/>
            <person name="Bodnar A.G."/>
        </authorList>
    </citation>
    <scope>NUCLEOTIDE SEQUENCE</scope>
    <source>
        <strain evidence="11">GMGI-L3</strain>
    </source>
</reference>
<comment type="cofactor">
    <cofactor evidence="9">
        <name>Zn(2+)</name>
        <dbReference type="ChEBI" id="CHEBI:29105"/>
    </cofactor>
    <text evidence="9">Binds 1 zinc ion per subunit.</text>
</comment>
<evidence type="ECO:0000256" key="6">
    <source>
        <dbReference type="ARBA" id="ARBA00023008"/>
    </source>
</evidence>
<evidence type="ECO:0000256" key="5">
    <source>
        <dbReference type="ARBA" id="ARBA00023002"/>
    </source>
</evidence>
<proteinExistence type="inferred from homology"/>
<dbReference type="GO" id="GO:0004784">
    <property type="term" value="F:superoxide dismutase activity"/>
    <property type="evidence" value="ECO:0007669"/>
    <property type="project" value="UniProtKB-EC"/>
</dbReference>